<protein>
    <submittedName>
        <fullName evidence="4">Calumenin-like</fullName>
    </submittedName>
</protein>
<evidence type="ECO:0000256" key="2">
    <source>
        <dbReference type="SAM" id="SignalP"/>
    </source>
</evidence>
<dbReference type="Proteomes" id="UP000192247">
    <property type="component" value="Unassembled WGS sequence"/>
</dbReference>
<gene>
    <name evidence="4" type="ORF">BIW11_10189</name>
</gene>
<dbReference type="AlphaFoldDB" id="A0A1V9XGU4"/>
<dbReference type="PROSITE" id="PS50222">
    <property type="entry name" value="EF_HAND_2"/>
    <property type="match status" value="1"/>
</dbReference>
<feature type="domain" description="EF-hand" evidence="3">
    <location>
        <begin position="67"/>
        <end position="103"/>
    </location>
</feature>
<keyword evidence="5" id="KW-1185">Reference proteome</keyword>
<dbReference type="STRING" id="418985.A0A1V9XGU4"/>
<organism evidence="4 5">
    <name type="scientific">Tropilaelaps mercedesae</name>
    <dbReference type="NCBI Taxonomy" id="418985"/>
    <lineage>
        <taxon>Eukaryota</taxon>
        <taxon>Metazoa</taxon>
        <taxon>Ecdysozoa</taxon>
        <taxon>Arthropoda</taxon>
        <taxon>Chelicerata</taxon>
        <taxon>Arachnida</taxon>
        <taxon>Acari</taxon>
        <taxon>Parasitiformes</taxon>
        <taxon>Mesostigmata</taxon>
        <taxon>Gamasina</taxon>
        <taxon>Dermanyssoidea</taxon>
        <taxon>Laelapidae</taxon>
        <taxon>Tropilaelaps</taxon>
    </lineage>
</organism>
<dbReference type="GO" id="GO:0005509">
    <property type="term" value="F:calcium ion binding"/>
    <property type="evidence" value="ECO:0007669"/>
    <property type="project" value="InterPro"/>
</dbReference>
<proteinExistence type="predicted"/>
<feature type="signal peptide" evidence="2">
    <location>
        <begin position="1"/>
        <end position="36"/>
    </location>
</feature>
<dbReference type="InterPro" id="IPR002048">
    <property type="entry name" value="EF_hand_dom"/>
</dbReference>
<sequence>MSIISLPRTLSISKMGGGVLLGCVLCAMVLCTSGQGQGPKAPGGADPTKQEHTHEPPQYYQPPDPKKVKEALGQLFDEKLDANKDHYVDAREMKAWLKVVHSSMVGDNLERQWEYFAGKLQGGNLPWEEYRKVTFSDEEQAGLGPDEKTHYNEQLART</sequence>
<feature type="chain" id="PRO_5012009051" evidence="2">
    <location>
        <begin position="37"/>
        <end position="158"/>
    </location>
</feature>
<keyword evidence="2" id="KW-0732">Signal</keyword>
<evidence type="ECO:0000256" key="1">
    <source>
        <dbReference type="SAM" id="MobiDB-lite"/>
    </source>
</evidence>
<accession>A0A1V9XGU4</accession>
<evidence type="ECO:0000313" key="5">
    <source>
        <dbReference type="Proteomes" id="UP000192247"/>
    </source>
</evidence>
<comment type="caution">
    <text evidence="4">The sequence shown here is derived from an EMBL/GenBank/DDBJ whole genome shotgun (WGS) entry which is preliminary data.</text>
</comment>
<feature type="region of interest" description="Disordered" evidence="1">
    <location>
        <begin position="36"/>
        <end position="66"/>
    </location>
</feature>
<reference evidence="4 5" key="1">
    <citation type="journal article" date="2017" name="Gigascience">
        <title>Draft genome of the honey bee ectoparasitic mite, Tropilaelaps mercedesae, is shaped by the parasitic life history.</title>
        <authorList>
            <person name="Dong X."/>
            <person name="Armstrong S.D."/>
            <person name="Xia D."/>
            <person name="Makepeace B.L."/>
            <person name="Darby A.C."/>
            <person name="Kadowaki T."/>
        </authorList>
    </citation>
    <scope>NUCLEOTIDE SEQUENCE [LARGE SCALE GENOMIC DNA]</scope>
    <source>
        <strain evidence="4">Wuxi-XJTLU</strain>
    </source>
</reference>
<dbReference type="InParanoid" id="A0A1V9XGU4"/>
<evidence type="ECO:0000313" key="4">
    <source>
        <dbReference type="EMBL" id="OQR72747.1"/>
    </source>
</evidence>
<dbReference type="InterPro" id="IPR018247">
    <property type="entry name" value="EF_Hand_1_Ca_BS"/>
</dbReference>
<name>A0A1V9XGU4_9ACAR</name>
<evidence type="ECO:0000259" key="3">
    <source>
        <dbReference type="PROSITE" id="PS50222"/>
    </source>
</evidence>
<feature type="non-terminal residue" evidence="4">
    <location>
        <position position="158"/>
    </location>
</feature>
<feature type="region of interest" description="Disordered" evidence="1">
    <location>
        <begin position="137"/>
        <end position="158"/>
    </location>
</feature>
<dbReference type="EMBL" id="MNPL01011122">
    <property type="protein sequence ID" value="OQR72747.1"/>
    <property type="molecule type" value="Genomic_DNA"/>
</dbReference>
<dbReference type="PROSITE" id="PS00018">
    <property type="entry name" value="EF_HAND_1"/>
    <property type="match status" value="1"/>
</dbReference>